<evidence type="ECO:0000256" key="3">
    <source>
        <dbReference type="ARBA" id="ARBA00048782"/>
    </source>
</evidence>
<feature type="domain" description="Peptide methionine sulphoxide reductase MsrA" evidence="5">
    <location>
        <begin position="3"/>
        <end position="82"/>
    </location>
</feature>
<name>A0A7D5E7T9_9EURY</name>
<sequence length="183" mass="20509">MEKATFAGGCFWGAEDTFRKIKGVTGTRVGYTGGSKENPDHIEVLSGKTGHVEAVEVTFDPAVVSFGELLAAFWKMHDPTLTRKELLRDIWDINDDSVLESSPEYAGSHYRSAIFYHNEEQRQEAIKSFDELQESIGRDKEVLTEIVPATVFYQAEDEHQQYLERSEGSKESCGCKTGTCSIE</sequence>
<dbReference type="RefSeq" id="WP_176963978.1">
    <property type="nucleotide sequence ID" value="NZ_CP058215.1"/>
</dbReference>
<dbReference type="GO" id="GO:0034599">
    <property type="term" value="P:cellular response to oxidative stress"/>
    <property type="evidence" value="ECO:0007669"/>
    <property type="project" value="TreeGrafter"/>
</dbReference>
<dbReference type="InterPro" id="IPR050162">
    <property type="entry name" value="MsrA_MetSO_reductase"/>
</dbReference>
<evidence type="ECO:0000313" key="6">
    <source>
        <dbReference type="EMBL" id="QLC48915.1"/>
    </source>
</evidence>
<evidence type="ECO:0000256" key="4">
    <source>
        <dbReference type="HAMAP-Rule" id="MF_01401"/>
    </source>
</evidence>
<dbReference type="EMBL" id="CP058215">
    <property type="protein sequence ID" value="QLC48915.1"/>
    <property type="molecule type" value="Genomic_DNA"/>
</dbReference>
<dbReference type="GO" id="GO:0008113">
    <property type="term" value="F:peptide-methionine (S)-S-oxide reductase activity"/>
    <property type="evidence" value="ECO:0007669"/>
    <property type="project" value="UniProtKB-UniRule"/>
</dbReference>
<dbReference type="EC" id="1.8.4.11" evidence="4"/>
<proteinExistence type="inferred from homology"/>
<dbReference type="SUPFAM" id="SSF55068">
    <property type="entry name" value="Peptide methionine sulfoxide reductase"/>
    <property type="match status" value="1"/>
</dbReference>
<dbReference type="OrthoDB" id="7150at2157"/>
<dbReference type="Proteomes" id="UP000509594">
    <property type="component" value="Chromosome"/>
</dbReference>
<feature type="domain" description="Peptide methionine sulphoxide reductase MsrA" evidence="5">
    <location>
        <begin position="83"/>
        <end position="167"/>
    </location>
</feature>
<dbReference type="PANTHER" id="PTHR42799:SF2">
    <property type="entry name" value="MITOCHONDRIAL PEPTIDE METHIONINE SULFOXIDE REDUCTASE"/>
    <property type="match status" value="1"/>
</dbReference>
<evidence type="ECO:0000256" key="2">
    <source>
        <dbReference type="ARBA" id="ARBA00047806"/>
    </source>
</evidence>
<comment type="similarity">
    <text evidence="4">Belongs to the MsrA Met sulfoxide reductase family.</text>
</comment>
<feature type="active site" evidence="4">
    <location>
        <position position="10"/>
    </location>
</feature>
<organism evidence="6 7">
    <name type="scientific">Methanolobus zinderi</name>
    <dbReference type="NCBI Taxonomy" id="536044"/>
    <lineage>
        <taxon>Archaea</taxon>
        <taxon>Methanobacteriati</taxon>
        <taxon>Methanobacteriota</taxon>
        <taxon>Stenosarchaea group</taxon>
        <taxon>Methanomicrobia</taxon>
        <taxon>Methanosarcinales</taxon>
        <taxon>Methanosarcinaceae</taxon>
        <taxon>Methanolobus</taxon>
    </lineage>
</organism>
<dbReference type="GO" id="GO:0005737">
    <property type="term" value="C:cytoplasm"/>
    <property type="evidence" value="ECO:0007669"/>
    <property type="project" value="TreeGrafter"/>
</dbReference>
<dbReference type="InterPro" id="IPR036509">
    <property type="entry name" value="Met_Sox_Rdtase_MsrA_sf"/>
</dbReference>
<dbReference type="Pfam" id="PF01625">
    <property type="entry name" value="PMSR"/>
    <property type="match status" value="2"/>
</dbReference>
<comment type="catalytic activity">
    <reaction evidence="3 4">
        <text>[thioredoxin]-disulfide + L-methionine + H2O = L-methionine (S)-S-oxide + [thioredoxin]-dithiol</text>
        <dbReference type="Rhea" id="RHEA:19993"/>
        <dbReference type="Rhea" id="RHEA-COMP:10698"/>
        <dbReference type="Rhea" id="RHEA-COMP:10700"/>
        <dbReference type="ChEBI" id="CHEBI:15377"/>
        <dbReference type="ChEBI" id="CHEBI:29950"/>
        <dbReference type="ChEBI" id="CHEBI:50058"/>
        <dbReference type="ChEBI" id="CHEBI:57844"/>
        <dbReference type="ChEBI" id="CHEBI:58772"/>
        <dbReference type="EC" id="1.8.4.11"/>
    </reaction>
</comment>
<protein>
    <recommendedName>
        <fullName evidence="4">Peptide methionine sulfoxide reductase MsrA</fullName>
        <shortName evidence="4">Protein-methionine-S-oxide reductase</shortName>
        <ecNumber evidence="4">1.8.4.11</ecNumber>
    </recommendedName>
    <alternativeName>
        <fullName evidence="4">Peptide-methionine (S)-S-oxide reductase</fullName>
        <shortName evidence="4">Peptide Met(O) reductase</shortName>
    </alternativeName>
</protein>
<dbReference type="AlphaFoldDB" id="A0A7D5E7T9"/>
<accession>A0A7D5E7T9</accession>
<dbReference type="PANTHER" id="PTHR42799">
    <property type="entry name" value="MITOCHONDRIAL PEPTIDE METHIONINE SULFOXIDE REDUCTASE"/>
    <property type="match status" value="1"/>
</dbReference>
<gene>
    <name evidence="4" type="primary">msrA</name>
    <name evidence="6" type="ORF">HWN40_00800</name>
</gene>
<dbReference type="InterPro" id="IPR002569">
    <property type="entry name" value="Met_Sox_Rdtase_MsrA_dom"/>
</dbReference>
<keyword evidence="7" id="KW-1185">Reference proteome</keyword>
<dbReference type="KEGG" id="mzi:HWN40_00800"/>
<evidence type="ECO:0000313" key="7">
    <source>
        <dbReference type="Proteomes" id="UP000509594"/>
    </source>
</evidence>
<evidence type="ECO:0000256" key="1">
    <source>
        <dbReference type="ARBA" id="ARBA00023002"/>
    </source>
</evidence>
<dbReference type="HAMAP" id="MF_01401">
    <property type="entry name" value="MsrA"/>
    <property type="match status" value="1"/>
</dbReference>
<dbReference type="GeneID" id="55820169"/>
<dbReference type="Gene3D" id="3.30.1060.10">
    <property type="entry name" value="Peptide methionine sulphoxide reductase MsrA"/>
    <property type="match status" value="1"/>
</dbReference>
<reference evidence="6 7" key="1">
    <citation type="submission" date="2020-06" db="EMBL/GenBank/DDBJ databases">
        <title>Methanolobus halotolerans sp. nov., isolated from a saline lake Tus in Siberia.</title>
        <authorList>
            <person name="Shen Y."/>
            <person name="Chen S.-C."/>
            <person name="Lai M.-C."/>
            <person name="Huang H.-H."/>
            <person name="Chiu H.-H."/>
            <person name="Tang S.-L."/>
            <person name="Rogozin D.Y."/>
            <person name="Degermendzhy A.G."/>
        </authorList>
    </citation>
    <scope>NUCLEOTIDE SEQUENCE [LARGE SCALE GENOMIC DNA]</scope>
    <source>
        <strain evidence="6 7">DSM 21339</strain>
    </source>
</reference>
<comment type="catalytic activity">
    <reaction evidence="2 4">
        <text>L-methionyl-[protein] + [thioredoxin]-disulfide + H2O = L-methionyl-(S)-S-oxide-[protein] + [thioredoxin]-dithiol</text>
        <dbReference type="Rhea" id="RHEA:14217"/>
        <dbReference type="Rhea" id="RHEA-COMP:10698"/>
        <dbReference type="Rhea" id="RHEA-COMP:10700"/>
        <dbReference type="Rhea" id="RHEA-COMP:12313"/>
        <dbReference type="Rhea" id="RHEA-COMP:12315"/>
        <dbReference type="ChEBI" id="CHEBI:15377"/>
        <dbReference type="ChEBI" id="CHEBI:16044"/>
        <dbReference type="ChEBI" id="CHEBI:29950"/>
        <dbReference type="ChEBI" id="CHEBI:44120"/>
        <dbReference type="ChEBI" id="CHEBI:50058"/>
        <dbReference type="EC" id="1.8.4.11"/>
    </reaction>
</comment>
<evidence type="ECO:0000259" key="5">
    <source>
        <dbReference type="Pfam" id="PF01625"/>
    </source>
</evidence>
<keyword evidence="1 4" id="KW-0560">Oxidoreductase</keyword>
<comment type="function">
    <text evidence="4">Has an important function as a repair enzyme for proteins that have been inactivated by oxidation. Catalyzes the reversible oxidation-reduction of methionine sulfoxide in proteins to methionine.</text>
</comment>